<protein>
    <submittedName>
        <fullName evidence="1">Uncharacterized protein</fullName>
    </submittedName>
</protein>
<gene>
    <name evidence="1" type="ORF">UFOVP88_22</name>
</gene>
<reference evidence="1" key="1">
    <citation type="submission" date="2020-04" db="EMBL/GenBank/DDBJ databases">
        <authorList>
            <person name="Chiriac C."/>
            <person name="Salcher M."/>
            <person name="Ghai R."/>
            <person name="Kavagutti S V."/>
        </authorList>
    </citation>
    <scope>NUCLEOTIDE SEQUENCE</scope>
</reference>
<dbReference type="InterPro" id="IPR042302">
    <property type="entry name" value="E1_FCCH_sf"/>
</dbReference>
<sequence>MSSFSNNFVPTASVISNITNANPCLVTTVSPHGYDNNLLVRIFFPPGNNCGMSQINGMQALLTVASNVSFTLPINSIEFDAFNPAYSLQYPQAIPTGEIGYTFTDAIMNNDNIIPEL</sequence>
<organism evidence="1">
    <name type="scientific">uncultured Caudovirales phage</name>
    <dbReference type="NCBI Taxonomy" id="2100421"/>
    <lineage>
        <taxon>Viruses</taxon>
        <taxon>Duplodnaviria</taxon>
        <taxon>Heunggongvirae</taxon>
        <taxon>Uroviricota</taxon>
        <taxon>Caudoviricetes</taxon>
        <taxon>Peduoviridae</taxon>
        <taxon>Maltschvirus</taxon>
        <taxon>Maltschvirus maltsch</taxon>
    </lineage>
</organism>
<evidence type="ECO:0000313" key="1">
    <source>
        <dbReference type="EMBL" id="CAB4126358.1"/>
    </source>
</evidence>
<name>A0A6J5KV44_9CAUD</name>
<accession>A0A6J5KV44</accession>
<dbReference type="EMBL" id="LR796195">
    <property type="protein sequence ID" value="CAB4126358.1"/>
    <property type="molecule type" value="Genomic_DNA"/>
</dbReference>
<dbReference type="Gene3D" id="2.40.30.180">
    <property type="entry name" value="Ubiquitin-activating enzyme E1, FCCH domain"/>
    <property type="match status" value="1"/>
</dbReference>
<proteinExistence type="predicted"/>